<sequence length="119" mass="12618">MVVAMLGLLVLQCLSGMLLAGLFDGLEQYGVTIPDALYDAGEQVHLVLAQLLPWVIALHVAAIVGYKLIGKPLLLAMVTGKQWMAHPTSAPMLVSQMRAFLVLIGAILVTIAIVAPSMV</sequence>
<gene>
    <name evidence="8" type="ORF">JCM19240_5113</name>
</gene>
<feature type="transmembrane region" description="Helical" evidence="6">
    <location>
        <begin position="44"/>
        <end position="69"/>
    </location>
</feature>
<reference evidence="8 9" key="2">
    <citation type="submission" date="2014-09" db="EMBL/GenBank/DDBJ databases">
        <authorList>
            <consortium name="NBRP consortium"/>
            <person name="Sawabe T."/>
            <person name="Meirelles P."/>
            <person name="Nakanishi M."/>
            <person name="Sayaka M."/>
            <person name="Hattori M."/>
            <person name="Ohkuma M."/>
        </authorList>
    </citation>
    <scope>NUCLEOTIDE SEQUENCE [LARGE SCALE GENOMIC DNA]</scope>
    <source>
        <strain evidence="8 9">JCM 19240</strain>
    </source>
</reference>
<proteinExistence type="predicted"/>
<dbReference type="SUPFAM" id="SSF81342">
    <property type="entry name" value="Transmembrane di-heme cytochromes"/>
    <property type="match status" value="1"/>
</dbReference>
<dbReference type="GO" id="GO:0022904">
    <property type="term" value="P:respiratory electron transport chain"/>
    <property type="evidence" value="ECO:0007669"/>
    <property type="project" value="InterPro"/>
</dbReference>
<dbReference type="GO" id="GO:0005886">
    <property type="term" value="C:plasma membrane"/>
    <property type="evidence" value="ECO:0007669"/>
    <property type="project" value="UniProtKB-SubCell"/>
</dbReference>
<feature type="transmembrane region" description="Helical" evidence="6">
    <location>
        <begin position="99"/>
        <end position="118"/>
    </location>
</feature>
<dbReference type="GO" id="GO:0009055">
    <property type="term" value="F:electron transfer activity"/>
    <property type="evidence" value="ECO:0007669"/>
    <property type="project" value="InterPro"/>
</dbReference>
<evidence type="ECO:0000256" key="2">
    <source>
        <dbReference type="ARBA" id="ARBA00022475"/>
    </source>
</evidence>
<evidence type="ECO:0000313" key="8">
    <source>
        <dbReference type="EMBL" id="GAL31682.1"/>
    </source>
</evidence>
<evidence type="ECO:0000256" key="6">
    <source>
        <dbReference type="SAM" id="Phobius"/>
    </source>
</evidence>
<keyword evidence="5 6" id="KW-0472">Membrane</keyword>
<keyword evidence="2" id="KW-1003">Cell membrane</keyword>
<organism evidence="8 9">
    <name type="scientific">Vibrio maritimus</name>
    <dbReference type="NCBI Taxonomy" id="990268"/>
    <lineage>
        <taxon>Bacteria</taxon>
        <taxon>Pseudomonadati</taxon>
        <taxon>Pseudomonadota</taxon>
        <taxon>Gammaproteobacteria</taxon>
        <taxon>Vibrionales</taxon>
        <taxon>Vibrionaceae</taxon>
        <taxon>Vibrio</taxon>
    </lineage>
</organism>
<accession>A0A090TJY3</accession>
<dbReference type="InterPro" id="IPR011577">
    <property type="entry name" value="Cyt_b561_bac/Ni-Hgenase"/>
</dbReference>
<dbReference type="AlphaFoldDB" id="A0A090TJY3"/>
<keyword evidence="4 6" id="KW-1133">Transmembrane helix</keyword>
<evidence type="ECO:0000259" key="7">
    <source>
        <dbReference type="Pfam" id="PF01292"/>
    </source>
</evidence>
<keyword evidence="3 6" id="KW-0812">Transmembrane</keyword>
<name>A0A090TJY3_9VIBR</name>
<comment type="caution">
    <text evidence="8">The sequence shown here is derived from an EMBL/GenBank/DDBJ whole genome shotgun (WGS) entry which is preliminary data.</text>
</comment>
<dbReference type="InterPro" id="IPR016174">
    <property type="entry name" value="Di-haem_cyt_TM"/>
</dbReference>
<evidence type="ECO:0000256" key="5">
    <source>
        <dbReference type="ARBA" id="ARBA00023136"/>
    </source>
</evidence>
<evidence type="ECO:0000313" key="9">
    <source>
        <dbReference type="Proteomes" id="UP000029224"/>
    </source>
</evidence>
<evidence type="ECO:0000256" key="3">
    <source>
        <dbReference type="ARBA" id="ARBA00022692"/>
    </source>
</evidence>
<feature type="domain" description="Cytochrome b561 bacterial/Ni-hydrogenase" evidence="7">
    <location>
        <begin position="2"/>
        <end position="80"/>
    </location>
</feature>
<protein>
    <submittedName>
        <fullName evidence="8">Probable hydrogenase cytochrome b-type subunit</fullName>
    </submittedName>
</protein>
<reference evidence="8 9" key="1">
    <citation type="submission" date="2014-09" db="EMBL/GenBank/DDBJ databases">
        <title>Vibrio maritimus JCM 19240. (C210) whole genome shotgun sequence.</title>
        <authorList>
            <person name="Sawabe T."/>
            <person name="Meirelles P."/>
            <person name="Nakanishi M."/>
            <person name="Sayaka M."/>
            <person name="Hattori M."/>
            <person name="Ohkuma M."/>
        </authorList>
    </citation>
    <scope>NUCLEOTIDE SEQUENCE [LARGE SCALE GENOMIC DNA]</scope>
    <source>
        <strain evidence="8 9">JCM 19240</strain>
    </source>
</reference>
<dbReference type="Pfam" id="PF01292">
    <property type="entry name" value="Ni_hydr_CYTB"/>
    <property type="match status" value="1"/>
</dbReference>
<evidence type="ECO:0000256" key="4">
    <source>
        <dbReference type="ARBA" id="ARBA00022989"/>
    </source>
</evidence>
<dbReference type="Proteomes" id="UP000029224">
    <property type="component" value="Unassembled WGS sequence"/>
</dbReference>
<comment type="subcellular location">
    <subcellularLocation>
        <location evidence="1">Cell membrane</location>
        <topology evidence="1">Multi-pass membrane protein</topology>
    </subcellularLocation>
</comment>
<dbReference type="EMBL" id="BBMT01000001">
    <property type="protein sequence ID" value="GAL31682.1"/>
    <property type="molecule type" value="Genomic_DNA"/>
</dbReference>
<evidence type="ECO:0000256" key="1">
    <source>
        <dbReference type="ARBA" id="ARBA00004651"/>
    </source>
</evidence>
<keyword evidence="9" id="KW-1185">Reference proteome</keyword>